<evidence type="ECO:0000256" key="9">
    <source>
        <dbReference type="SAM" id="Phobius"/>
    </source>
</evidence>
<dbReference type="HOGENOM" id="CLU_2958477_0_0_14"/>
<protein>
    <submittedName>
        <fullName evidence="10">Uncharacterized protein</fullName>
    </submittedName>
</protein>
<dbReference type="Proteomes" id="UP000019260">
    <property type="component" value="Chromosome"/>
</dbReference>
<keyword evidence="3" id="KW-1003">Cell membrane</keyword>
<evidence type="ECO:0000256" key="3">
    <source>
        <dbReference type="ARBA" id="ARBA00022475"/>
    </source>
</evidence>
<keyword evidence="4" id="KW-0762">Sugar transport</keyword>
<keyword evidence="5" id="KW-0598">Phosphotransferase system</keyword>
<dbReference type="InterPro" id="IPR004703">
    <property type="entry name" value="PTS_sugar-sp_permease"/>
</dbReference>
<dbReference type="GO" id="GO:0009401">
    <property type="term" value="P:phosphoenolpyruvate-dependent sugar phosphotransferase system"/>
    <property type="evidence" value="ECO:0007669"/>
    <property type="project" value="UniProtKB-KW"/>
</dbReference>
<evidence type="ECO:0000256" key="2">
    <source>
        <dbReference type="ARBA" id="ARBA00022448"/>
    </source>
</evidence>
<comment type="subcellular location">
    <subcellularLocation>
        <location evidence="1">Cell membrane</location>
        <topology evidence="1">Multi-pass membrane protein</topology>
    </subcellularLocation>
</comment>
<keyword evidence="6 9" id="KW-0812">Transmembrane</keyword>
<feature type="transmembrane region" description="Helical" evidence="9">
    <location>
        <begin position="16"/>
        <end position="34"/>
    </location>
</feature>
<keyword evidence="11" id="KW-1185">Reference proteome</keyword>
<dbReference type="EMBL" id="CP006720">
    <property type="protein sequence ID" value="AHI58424.1"/>
    <property type="molecule type" value="Genomic_DNA"/>
</dbReference>
<dbReference type="GO" id="GO:0005886">
    <property type="term" value="C:plasma membrane"/>
    <property type="evidence" value="ECO:0007669"/>
    <property type="project" value="UniProtKB-SubCell"/>
</dbReference>
<dbReference type="PATRIC" id="fig|838561.3.peg.1064"/>
<dbReference type="KEGG" id="smia:P344_05525"/>
<dbReference type="AlphaFoldDB" id="W6AXF1"/>
<evidence type="ECO:0000256" key="7">
    <source>
        <dbReference type="ARBA" id="ARBA00022989"/>
    </source>
</evidence>
<sequence>MSNAQDFFKPNPPNCVLAGSLIMICAMALNILLARITAYKYIYLTGHVLFYMSVMEQEF</sequence>
<reference evidence="10 11" key="1">
    <citation type="submission" date="2013-09" db="EMBL/GenBank/DDBJ databases">
        <title>Complete genome sequence of Spiroplasma mirum suckling mouse cataract agent.</title>
        <authorList>
            <person name="Landry C.A."/>
            <person name="Bastian F.O."/>
            <person name="Thune R.L."/>
        </authorList>
    </citation>
    <scope>NUCLEOTIDE SEQUENCE [LARGE SCALE GENOMIC DNA]</scope>
    <source>
        <strain evidence="10 11">SMCA</strain>
    </source>
</reference>
<dbReference type="Pfam" id="PF03611">
    <property type="entry name" value="EIIC-GAT"/>
    <property type="match status" value="1"/>
</dbReference>
<keyword evidence="7 9" id="KW-1133">Transmembrane helix</keyword>
<gene>
    <name evidence="10" type="ORF">P344_05525</name>
</gene>
<evidence type="ECO:0000313" key="11">
    <source>
        <dbReference type="Proteomes" id="UP000019260"/>
    </source>
</evidence>
<keyword evidence="2" id="KW-0813">Transport</keyword>
<evidence type="ECO:0000256" key="1">
    <source>
        <dbReference type="ARBA" id="ARBA00004651"/>
    </source>
</evidence>
<evidence type="ECO:0000256" key="6">
    <source>
        <dbReference type="ARBA" id="ARBA00022692"/>
    </source>
</evidence>
<keyword evidence="8 9" id="KW-0472">Membrane</keyword>
<dbReference type="STRING" id="838561.P344_05525"/>
<evidence type="ECO:0000256" key="4">
    <source>
        <dbReference type="ARBA" id="ARBA00022597"/>
    </source>
</evidence>
<evidence type="ECO:0000256" key="8">
    <source>
        <dbReference type="ARBA" id="ARBA00023136"/>
    </source>
</evidence>
<name>W6AXF1_9MOLU</name>
<evidence type="ECO:0000256" key="5">
    <source>
        <dbReference type="ARBA" id="ARBA00022683"/>
    </source>
</evidence>
<organism evidence="10 11">
    <name type="scientific">Spiroplasma mirum ATCC 29335</name>
    <dbReference type="NCBI Taxonomy" id="838561"/>
    <lineage>
        <taxon>Bacteria</taxon>
        <taxon>Bacillati</taxon>
        <taxon>Mycoplasmatota</taxon>
        <taxon>Mollicutes</taxon>
        <taxon>Entomoplasmatales</taxon>
        <taxon>Spiroplasmataceae</taxon>
        <taxon>Spiroplasma</taxon>
    </lineage>
</organism>
<accession>W6AXF1</accession>
<evidence type="ECO:0000313" key="10">
    <source>
        <dbReference type="EMBL" id="AHI58424.1"/>
    </source>
</evidence>
<proteinExistence type="predicted"/>